<dbReference type="Pfam" id="PF03466">
    <property type="entry name" value="LysR_substrate"/>
    <property type="match status" value="1"/>
</dbReference>
<evidence type="ECO:0000256" key="2">
    <source>
        <dbReference type="ARBA" id="ARBA00023015"/>
    </source>
</evidence>
<dbReference type="SUPFAM" id="SSF53850">
    <property type="entry name" value="Periplasmic binding protein-like II"/>
    <property type="match status" value="1"/>
</dbReference>
<organism evidence="6 7">
    <name type="scientific">Pseudonocardia eucalypti</name>
    <dbReference type="NCBI Taxonomy" id="648755"/>
    <lineage>
        <taxon>Bacteria</taxon>
        <taxon>Bacillati</taxon>
        <taxon>Actinomycetota</taxon>
        <taxon>Actinomycetes</taxon>
        <taxon>Pseudonocardiales</taxon>
        <taxon>Pseudonocardiaceae</taxon>
        <taxon>Pseudonocardia</taxon>
    </lineage>
</organism>
<keyword evidence="2" id="KW-0805">Transcription regulation</keyword>
<dbReference type="Proteomes" id="UP001428817">
    <property type="component" value="Unassembled WGS sequence"/>
</dbReference>
<dbReference type="PROSITE" id="PS50931">
    <property type="entry name" value="HTH_LYSR"/>
    <property type="match status" value="1"/>
</dbReference>
<dbReference type="SUPFAM" id="SSF46785">
    <property type="entry name" value="Winged helix' DNA-binding domain"/>
    <property type="match status" value="1"/>
</dbReference>
<dbReference type="RefSeq" id="WP_185065471.1">
    <property type="nucleotide sequence ID" value="NZ_BAABJP010000039.1"/>
</dbReference>
<dbReference type="Gene3D" id="3.40.190.10">
    <property type="entry name" value="Periplasmic binding protein-like II"/>
    <property type="match status" value="2"/>
</dbReference>
<keyword evidence="4" id="KW-0804">Transcription</keyword>
<accession>A0ABP9QWA2</accession>
<dbReference type="Gene3D" id="1.10.10.10">
    <property type="entry name" value="Winged helix-like DNA-binding domain superfamily/Winged helix DNA-binding domain"/>
    <property type="match status" value="1"/>
</dbReference>
<dbReference type="Pfam" id="PF00126">
    <property type="entry name" value="HTH_1"/>
    <property type="match status" value="1"/>
</dbReference>
<gene>
    <name evidence="6" type="primary">ilvY</name>
    <name evidence="6" type="ORF">GCM10023321_63070</name>
</gene>
<dbReference type="EMBL" id="BAABJP010000039">
    <property type="protein sequence ID" value="GAA5168651.1"/>
    <property type="molecule type" value="Genomic_DNA"/>
</dbReference>
<evidence type="ECO:0000313" key="7">
    <source>
        <dbReference type="Proteomes" id="UP001428817"/>
    </source>
</evidence>
<evidence type="ECO:0000256" key="4">
    <source>
        <dbReference type="ARBA" id="ARBA00023163"/>
    </source>
</evidence>
<keyword evidence="3" id="KW-0238">DNA-binding</keyword>
<comment type="caution">
    <text evidence="6">The sequence shown here is derived from an EMBL/GenBank/DDBJ whole genome shotgun (WGS) entry which is preliminary data.</text>
</comment>
<keyword evidence="7" id="KW-1185">Reference proteome</keyword>
<sequence>MQAYRDLRLFLRVTETLNFGRSGLDCHVSPATLTRAIQRLEAEVGQRLLDRGPRGVALTEAGLRFRDYARDTLALWDRYREGDRPAERLRGRLSVFATVTACHAILPTLLRPFREAHPAVGLDLYTGDAAAALARLDEGAVDLAVAALPDRLPEPIVSRPVAETPLVFVTAERNADWRAGPFVLPRGGLARAAADRWLRANRLHPDVAAEPDGHEALLGLVALGYGTGIVPRLVLDTSAVADRLVILDADPPPDPFTIGLCARRVDLHRPLVSALWSTVPGGAPR</sequence>
<proteinExistence type="inferred from homology"/>
<dbReference type="PANTHER" id="PTHR30126:SF81">
    <property type="entry name" value="HTH-TYPE TRANSCRIPTIONAL REGULATOR ILVY"/>
    <property type="match status" value="1"/>
</dbReference>
<evidence type="ECO:0000256" key="1">
    <source>
        <dbReference type="ARBA" id="ARBA00009437"/>
    </source>
</evidence>
<dbReference type="InterPro" id="IPR000847">
    <property type="entry name" value="LysR_HTH_N"/>
</dbReference>
<evidence type="ECO:0000256" key="3">
    <source>
        <dbReference type="ARBA" id="ARBA00023125"/>
    </source>
</evidence>
<dbReference type="PANTHER" id="PTHR30126">
    <property type="entry name" value="HTH-TYPE TRANSCRIPTIONAL REGULATOR"/>
    <property type="match status" value="1"/>
</dbReference>
<dbReference type="NCBIfam" id="NF008722">
    <property type="entry name" value="PRK11716.1"/>
    <property type="match status" value="1"/>
</dbReference>
<evidence type="ECO:0000259" key="5">
    <source>
        <dbReference type="PROSITE" id="PS50931"/>
    </source>
</evidence>
<dbReference type="InterPro" id="IPR036388">
    <property type="entry name" value="WH-like_DNA-bd_sf"/>
</dbReference>
<feature type="domain" description="HTH lysR-type" evidence="5">
    <location>
        <begin position="1"/>
        <end position="59"/>
    </location>
</feature>
<protein>
    <submittedName>
        <fullName evidence="6">HTH-type transcriptional activator IlvY</fullName>
    </submittedName>
</protein>
<name>A0ABP9QWA2_9PSEU</name>
<dbReference type="InterPro" id="IPR005119">
    <property type="entry name" value="LysR_subst-bd"/>
</dbReference>
<evidence type="ECO:0000313" key="6">
    <source>
        <dbReference type="EMBL" id="GAA5168651.1"/>
    </source>
</evidence>
<dbReference type="InterPro" id="IPR036390">
    <property type="entry name" value="WH_DNA-bd_sf"/>
</dbReference>
<comment type="similarity">
    <text evidence="1">Belongs to the LysR transcriptional regulatory family.</text>
</comment>
<reference evidence="7" key="1">
    <citation type="journal article" date="2019" name="Int. J. Syst. Evol. Microbiol.">
        <title>The Global Catalogue of Microorganisms (GCM) 10K type strain sequencing project: providing services to taxonomists for standard genome sequencing and annotation.</title>
        <authorList>
            <consortium name="The Broad Institute Genomics Platform"/>
            <consortium name="The Broad Institute Genome Sequencing Center for Infectious Disease"/>
            <person name="Wu L."/>
            <person name="Ma J."/>
        </authorList>
    </citation>
    <scope>NUCLEOTIDE SEQUENCE [LARGE SCALE GENOMIC DNA]</scope>
    <source>
        <strain evidence="7">JCM 18303</strain>
    </source>
</reference>